<accession>A0A098EBQ9</accession>
<organism evidence="1">
    <name type="scientific">groundwater metagenome</name>
    <dbReference type="NCBI Taxonomy" id="717931"/>
    <lineage>
        <taxon>unclassified sequences</taxon>
        <taxon>metagenomes</taxon>
        <taxon>ecological metagenomes</taxon>
    </lineage>
</organism>
<dbReference type="AlphaFoldDB" id="A0A098EBQ9"/>
<evidence type="ECO:0000313" key="1">
    <source>
        <dbReference type="EMBL" id="CEG13443.1"/>
    </source>
</evidence>
<protein>
    <submittedName>
        <fullName evidence="1">Uncharacterized protein</fullName>
    </submittedName>
</protein>
<proteinExistence type="predicted"/>
<gene>
    <name evidence="1" type="ORF">MSIBF_A3930001</name>
</gene>
<dbReference type="EMBL" id="CCXY01000327">
    <property type="protein sequence ID" value="CEG13443.1"/>
    <property type="molecule type" value="Genomic_DNA"/>
</dbReference>
<sequence>MIDDIEKCKLKRDQLCDNERRLKEQTTIKEGKRKGDANILSALEECGRKIKSIDREINNIKKPHKEEFKKLQKWEKESNRIQGKEHVYVADVELDQLMTCFRMSFANLCIFFLSQCLNNEKMELQTLIQSFFMLSGTITETENERTIKLTRNEKEPEMMEKLALGLNALNSFNINNINGKKYLFQLSGNN</sequence>
<reference evidence="1" key="1">
    <citation type="submission" date="2014-09" db="EMBL/GenBank/DDBJ databases">
        <authorList>
            <person name="Probst J Alexander"/>
        </authorList>
    </citation>
    <scope>NUCLEOTIDE SEQUENCE</scope>
</reference>
<name>A0A098EBQ9_9ZZZZ</name>